<comment type="similarity">
    <text evidence="2 11">Belongs to the mitochondrial carrier (TC 2.A.29) family.</text>
</comment>
<keyword evidence="4 10" id="KW-0812">Transmembrane</keyword>
<dbReference type="SUPFAM" id="SSF103506">
    <property type="entry name" value="Mitochondrial carrier"/>
    <property type="match status" value="1"/>
</dbReference>
<dbReference type="VEuPathDB" id="VectorBase:GPPI043244"/>
<dbReference type="GO" id="GO:0005743">
    <property type="term" value="C:mitochondrial inner membrane"/>
    <property type="evidence" value="ECO:0007669"/>
    <property type="project" value="UniProtKB-SubCell"/>
</dbReference>
<comment type="subcellular location">
    <subcellularLocation>
        <location evidence="1">Mitochondrion inner membrane</location>
        <topology evidence="1">Multi-pass membrane protein</topology>
    </subcellularLocation>
</comment>
<dbReference type="AlphaFoldDB" id="A0A1B0BX74"/>
<organism evidence="12 13">
    <name type="scientific">Glossina palpalis gambiensis</name>
    <dbReference type="NCBI Taxonomy" id="67801"/>
    <lineage>
        <taxon>Eukaryota</taxon>
        <taxon>Metazoa</taxon>
        <taxon>Ecdysozoa</taxon>
        <taxon>Arthropoda</taxon>
        <taxon>Hexapoda</taxon>
        <taxon>Insecta</taxon>
        <taxon>Pterygota</taxon>
        <taxon>Neoptera</taxon>
        <taxon>Endopterygota</taxon>
        <taxon>Diptera</taxon>
        <taxon>Brachycera</taxon>
        <taxon>Muscomorpha</taxon>
        <taxon>Hippoboscoidea</taxon>
        <taxon>Glossinidae</taxon>
        <taxon>Glossina</taxon>
    </lineage>
</organism>
<reference evidence="13" key="1">
    <citation type="submission" date="2015-01" db="EMBL/GenBank/DDBJ databases">
        <authorList>
            <person name="Aksoy S."/>
            <person name="Warren W."/>
            <person name="Wilson R.K."/>
        </authorList>
    </citation>
    <scope>NUCLEOTIDE SEQUENCE [LARGE SCALE GENOMIC DNA]</scope>
    <source>
        <strain evidence="13">IAEA</strain>
    </source>
</reference>
<name>A0A1B0BX74_9MUSC</name>
<keyword evidence="9 10" id="KW-0472">Membrane</keyword>
<evidence type="ECO:0000256" key="2">
    <source>
        <dbReference type="ARBA" id="ARBA00006375"/>
    </source>
</evidence>
<protein>
    <recommendedName>
        <fullName evidence="14">Solute carrier family 25 member 35</fullName>
    </recommendedName>
</protein>
<dbReference type="Pfam" id="PF00153">
    <property type="entry name" value="Mito_carr"/>
    <property type="match status" value="3"/>
</dbReference>
<evidence type="ECO:0008006" key="14">
    <source>
        <dbReference type="Google" id="ProtNLM"/>
    </source>
</evidence>
<feature type="repeat" description="Solcar" evidence="10">
    <location>
        <begin position="16"/>
        <end position="109"/>
    </location>
</feature>
<feature type="repeat" description="Solcar" evidence="10">
    <location>
        <begin position="221"/>
        <end position="312"/>
    </location>
</feature>
<dbReference type="Proteomes" id="UP000092460">
    <property type="component" value="Unassembled WGS sequence"/>
</dbReference>
<dbReference type="EnsemblMetazoa" id="GPPI043244-RA">
    <property type="protein sequence ID" value="GPPI043244-PA"/>
    <property type="gene ID" value="GPPI043244"/>
</dbReference>
<dbReference type="EMBL" id="JXJN01022090">
    <property type="status" value="NOT_ANNOTATED_CDS"/>
    <property type="molecule type" value="Genomic_DNA"/>
</dbReference>
<accession>A0A1B0BX74</accession>
<dbReference type="PANTHER" id="PTHR45928">
    <property type="entry name" value="RE38146P"/>
    <property type="match status" value="1"/>
</dbReference>
<evidence type="ECO:0000256" key="6">
    <source>
        <dbReference type="ARBA" id="ARBA00022792"/>
    </source>
</evidence>
<keyword evidence="7" id="KW-1133">Transmembrane helix</keyword>
<dbReference type="PANTHER" id="PTHR45928:SF1">
    <property type="entry name" value="RE38146P"/>
    <property type="match status" value="1"/>
</dbReference>
<evidence type="ECO:0000256" key="5">
    <source>
        <dbReference type="ARBA" id="ARBA00022737"/>
    </source>
</evidence>
<keyword evidence="13" id="KW-1185">Reference proteome</keyword>
<evidence type="ECO:0000256" key="10">
    <source>
        <dbReference type="PROSITE-ProRule" id="PRU00282"/>
    </source>
</evidence>
<evidence type="ECO:0000256" key="11">
    <source>
        <dbReference type="RuleBase" id="RU000488"/>
    </source>
</evidence>
<dbReference type="Gene3D" id="1.50.40.10">
    <property type="entry name" value="Mitochondrial carrier domain"/>
    <property type="match status" value="1"/>
</dbReference>
<keyword evidence="3 11" id="KW-0813">Transport</keyword>
<keyword evidence="6" id="KW-0999">Mitochondrion inner membrane</keyword>
<keyword evidence="5" id="KW-0677">Repeat</keyword>
<dbReference type="InterPro" id="IPR051508">
    <property type="entry name" value="Mito_Carrier_Antiporter"/>
</dbReference>
<proteinExistence type="inferred from homology"/>
<reference evidence="12" key="2">
    <citation type="submission" date="2020-05" db="UniProtKB">
        <authorList>
            <consortium name="EnsemblMetazoa"/>
        </authorList>
    </citation>
    <scope>IDENTIFICATION</scope>
    <source>
        <strain evidence="12">IAEA</strain>
    </source>
</reference>
<evidence type="ECO:0000313" key="12">
    <source>
        <dbReference type="EnsemblMetazoa" id="GPPI043244-PA"/>
    </source>
</evidence>
<feature type="repeat" description="Solcar" evidence="10">
    <location>
        <begin position="119"/>
        <end position="212"/>
    </location>
</feature>
<evidence type="ECO:0000313" key="13">
    <source>
        <dbReference type="Proteomes" id="UP000092460"/>
    </source>
</evidence>
<sequence>MQFALRKTLPLWITVKMDLSEFVLGGLASTGATFFTNPIEVIKTRIQLQGELAARGTYVEPYKGLFQAFVTVAKNDGWAGLQKGLVPALYFQFIINSFRLSIYQMALNERWMHTKNGDISFGLGLLWGAAGGALGSYLSSPFFMVKTQLQSQAAKEIAVGYQHHHTGMMPALKQIYKKGGLFGLWRGALATIPRASLGSGAQIATFGKTKEFLIEYNLVTQPILNSFTAGLFAGSVMSLAITPPDVITTRLYNQGLDEHGRGLYYKGYFDCVVKILRSEGIYGMYKGFWANYLRIAPHSTLVLLFFDELLRLRDAYFVKSKI</sequence>
<evidence type="ECO:0000256" key="3">
    <source>
        <dbReference type="ARBA" id="ARBA00022448"/>
    </source>
</evidence>
<evidence type="ECO:0000256" key="1">
    <source>
        <dbReference type="ARBA" id="ARBA00004448"/>
    </source>
</evidence>
<dbReference type="InterPro" id="IPR018108">
    <property type="entry name" value="MCP_transmembrane"/>
</dbReference>
<dbReference type="PROSITE" id="PS50920">
    <property type="entry name" value="SOLCAR"/>
    <property type="match status" value="3"/>
</dbReference>
<dbReference type="STRING" id="67801.A0A1B0BX74"/>
<evidence type="ECO:0000256" key="8">
    <source>
        <dbReference type="ARBA" id="ARBA00023128"/>
    </source>
</evidence>
<dbReference type="InterPro" id="IPR023395">
    <property type="entry name" value="MCP_dom_sf"/>
</dbReference>
<keyword evidence="8" id="KW-0496">Mitochondrion</keyword>
<evidence type="ECO:0000256" key="9">
    <source>
        <dbReference type="ARBA" id="ARBA00023136"/>
    </source>
</evidence>
<evidence type="ECO:0000256" key="7">
    <source>
        <dbReference type="ARBA" id="ARBA00022989"/>
    </source>
</evidence>
<evidence type="ECO:0000256" key="4">
    <source>
        <dbReference type="ARBA" id="ARBA00022692"/>
    </source>
</evidence>